<dbReference type="PRINTS" id="PR00131">
    <property type="entry name" value="GLHYDRLASE1"/>
</dbReference>
<evidence type="ECO:0000313" key="5">
    <source>
        <dbReference type="Proteomes" id="UP000008810"/>
    </source>
</evidence>
<reference evidence="3" key="2">
    <citation type="submission" date="2017-06" db="EMBL/GenBank/DDBJ databases">
        <title>WGS assembly of Brachypodium distachyon.</title>
        <authorList>
            <consortium name="The International Brachypodium Initiative"/>
            <person name="Lucas S."/>
            <person name="Harmon-Smith M."/>
            <person name="Lail K."/>
            <person name="Tice H."/>
            <person name="Grimwood J."/>
            <person name="Bruce D."/>
            <person name="Barry K."/>
            <person name="Shu S."/>
            <person name="Lindquist E."/>
            <person name="Wang M."/>
            <person name="Pitluck S."/>
            <person name="Vogel J.P."/>
            <person name="Garvin D.F."/>
            <person name="Mockler T.C."/>
            <person name="Schmutz J."/>
            <person name="Rokhsar D."/>
            <person name="Bevan M.W."/>
        </authorList>
    </citation>
    <scope>NUCLEOTIDE SEQUENCE</scope>
    <source>
        <strain evidence="3">Bd21</strain>
    </source>
</reference>
<keyword evidence="5" id="KW-1185">Reference proteome</keyword>
<dbReference type="GO" id="GO:0005975">
    <property type="term" value="P:carbohydrate metabolic process"/>
    <property type="evidence" value="ECO:0007669"/>
    <property type="project" value="InterPro"/>
</dbReference>
<dbReference type="OrthoDB" id="694628at2759"/>
<name>A0A0Q3FW99_BRADI</name>
<reference evidence="4" key="3">
    <citation type="submission" date="2018-08" db="UniProtKB">
        <authorList>
            <consortium name="EnsemblPlants"/>
        </authorList>
    </citation>
    <scope>IDENTIFICATION</scope>
    <source>
        <strain evidence="4">cv. Bd21</strain>
    </source>
</reference>
<accession>A0A0Q3FW99</accession>
<dbReference type="EMBL" id="CM000881">
    <property type="protein sequence ID" value="KQK03671.2"/>
    <property type="molecule type" value="Genomic_DNA"/>
</dbReference>
<dbReference type="SUPFAM" id="SSF51445">
    <property type="entry name" value="(Trans)glycosidases"/>
    <property type="match status" value="1"/>
</dbReference>
<protein>
    <submittedName>
        <fullName evidence="3 4">Uncharacterized protein</fullName>
    </submittedName>
</protein>
<comment type="similarity">
    <text evidence="1 2">Belongs to the glycosyl hydrolase 1 family.</text>
</comment>
<dbReference type="GO" id="GO:0008422">
    <property type="term" value="F:beta-glucosidase activity"/>
    <property type="evidence" value="ECO:0007669"/>
    <property type="project" value="UniProtKB-ARBA"/>
</dbReference>
<evidence type="ECO:0000313" key="3">
    <source>
        <dbReference type="EMBL" id="KQK03671.2"/>
    </source>
</evidence>
<dbReference type="Gramene" id="KQK03671">
    <property type="protein sequence ID" value="KQK03671"/>
    <property type="gene ID" value="BRADI_2g09211v3"/>
</dbReference>
<dbReference type="InterPro" id="IPR017853">
    <property type="entry name" value="GH"/>
</dbReference>
<dbReference type="PANTHER" id="PTHR10353">
    <property type="entry name" value="GLYCOSYL HYDROLASE"/>
    <property type="match status" value="1"/>
</dbReference>
<gene>
    <name evidence="3" type="ORF">BRADI_2g09211v3</name>
</gene>
<dbReference type="Gene3D" id="3.20.20.80">
    <property type="entry name" value="Glycosidases"/>
    <property type="match status" value="1"/>
</dbReference>
<sequence length="115" mass="13789">MVEIPGPFIVSAHKVDRLLEKHERRHIWQVVRKSRMVPERNGSNTRVYFVWSLMDLYELLSVRDTYGLYYVDFADKDMKRYPRSSAIWYTDFLKGTRNSRRPERFSRSLAVDVSV</sequence>
<organism evidence="3">
    <name type="scientific">Brachypodium distachyon</name>
    <name type="common">Purple false brome</name>
    <name type="synonym">Trachynia distachya</name>
    <dbReference type="NCBI Taxonomy" id="15368"/>
    <lineage>
        <taxon>Eukaryota</taxon>
        <taxon>Viridiplantae</taxon>
        <taxon>Streptophyta</taxon>
        <taxon>Embryophyta</taxon>
        <taxon>Tracheophyta</taxon>
        <taxon>Spermatophyta</taxon>
        <taxon>Magnoliopsida</taxon>
        <taxon>Liliopsida</taxon>
        <taxon>Poales</taxon>
        <taxon>Poaceae</taxon>
        <taxon>BOP clade</taxon>
        <taxon>Pooideae</taxon>
        <taxon>Stipodae</taxon>
        <taxon>Brachypodieae</taxon>
        <taxon>Brachypodium</taxon>
    </lineage>
</organism>
<dbReference type="Pfam" id="PF00232">
    <property type="entry name" value="Glyco_hydro_1"/>
    <property type="match status" value="1"/>
</dbReference>
<dbReference type="Proteomes" id="UP000008810">
    <property type="component" value="Chromosome 2"/>
</dbReference>
<evidence type="ECO:0000313" key="4">
    <source>
        <dbReference type="EnsemblPlants" id="KQK03671"/>
    </source>
</evidence>
<dbReference type="InterPro" id="IPR001360">
    <property type="entry name" value="Glyco_hydro_1"/>
</dbReference>
<evidence type="ECO:0000256" key="2">
    <source>
        <dbReference type="RuleBase" id="RU003690"/>
    </source>
</evidence>
<dbReference type="InParanoid" id="A0A0Q3FW99"/>
<proteinExistence type="inferred from homology"/>
<dbReference type="AlphaFoldDB" id="A0A0Q3FW99"/>
<reference evidence="3 4" key="1">
    <citation type="journal article" date="2010" name="Nature">
        <title>Genome sequencing and analysis of the model grass Brachypodium distachyon.</title>
        <authorList>
            <consortium name="International Brachypodium Initiative"/>
        </authorList>
    </citation>
    <scope>NUCLEOTIDE SEQUENCE [LARGE SCALE GENOMIC DNA]</scope>
    <source>
        <strain evidence="3 4">Bd21</strain>
    </source>
</reference>
<dbReference type="PANTHER" id="PTHR10353:SF290">
    <property type="entry name" value="4-HYDROXY-7-METHOXY-3-OXO-3,4-DIHYDRO-2H-1,4-BENZOXAZIN-2-YL GLUCOSIDEBETA-D-GLUCOSIDASE"/>
    <property type="match status" value="1"/>
</dbReference>
<dbReference type="EnsemblPlants" id="KQK03671">
    <property type="protein sequence ID" value="KQK03671"/>
    <property type="gene ID" value="BRADI_2g09211v3"/>
</dbReference>
<evidence type="ECO:0000256" key="1">
    <source>
        <dbReference type="ARBA" id="ARBA00010838"/>
    </source>
</evidence>